<evidence type="ECO:0000256" key="1">
    <source>
        <dbReference type="ARBA" id="ARBA00004651"/>
    </source>
</evidence>
<dbReference type="SUPFAM" id="SSF90123">
    <property type="entry name" value="ABC transporter transmembrane region"/>
    <property type="match status" value="1"/>
</dbReference>
<evidence type="ECO:0000256" key="8">
    <source>
        <dbReference type="SAM" id="Phobius"/>
    </source>
</evidence>
<evidence type="ECO:0000256" key="7">
    <source>
        <dbReference type="ARBA" id="ARBA00023136"/>
    </source>
</evidence>
<name>A0ABU8WKP8_9BURK</name>
<organism evidence="11 12">
    <name type="scientific">Variovorax rhizosphaerae</name>
    <dbReference type="NCBI Taxonomy" id="1836200"/>
    <lineage>
        <taxon>Bacteria</taxon>
        <taxon>Pseudomonadati</taxon>
        <taxon>Pseudomonadota</taxon>
        <taxon>Betaproteobacteria</taxon>
        <taxon>Burkholderiales</taxon>
        <taxon>Comamonadaceae</taxon>
        <taxon>Variovorax</taxon>
    </lineage>
</organism>
<dbReference type="InterPro" id="IPR027417">
    <property type="entry name" value="P-loop_NTPase"/>
</dbReference>
<dbReference type="PANTHER" id="PTHR24221">
    <property type="entry name" value="ATP-BINDING CASSETTE SUB-FAMILY B"/>
    <property type="match status" value="1"/>
</dbReference>
<dbReference type="SUPFAM" id="SSF52540">
    <property type="entry name" value="P-loop containing nucleoside triphosphate hydrolases"/>
    <property type="match status" value="1"/>
</dbReference>
<evidence type="ECO:0000313" key="11">
    <source>
        <dbReference type="EMBL" id="MEJ8848083.1"/>
    </source>
</evidence>
<dbReference type="PROSITE" id="PS50929">
    <property type="entry name" value="ABC_TM1F"/>
    <property type="match status" value="1"/>
</dbReference>
<comment type="caution">
    <text evidence="11">The sequence shown here is derived from an EMBL/GenBank/DDBJ whole genome shotgun (WGS) entry which is preliminary data.</text>
</comment>
<keyword evidence="2" id="KW-1003">Cell membrane</keyword>
<dbReference type="InterPro" id="IPR003593">
    <property type="entry name" value="AAA+_ATPase"/>
</dbReference>
<comment type="subcellular location">
    <subcellularLocation>
        <location evidence="1">Cell membrane</location>
        <topology evidence="1">Multi-pass membrane protein</topology>
    </subcellularLocation>
</comment>
<proteinExistence type="predicted"/>
<dbReference type="InterPro" id="IPR003439">
    <property type="entry name" value="ABC_transporter-like_ATP-bd"/>
</dbReference>
<dbReference type="GO" id="GO:0005524">
    <property type="term" value="F:ATP binding"/>
    <property type="evidence" value="ECO:0007669"/>
    <property type="project" value="UniProtKB-KW"/>
</dbReference>
<dbReference type="Gene3D" id="1.20.1560.10">
    <property type="entry name" value="ABC transporter type 1, transmembrane domain"/>
    <property type="match status" value="1"/>
</dbReference>
<keyword evidence="7 8" id="KW-0472">Membrane</keyword>
<dbReference type="RefSeq" id="WP_340343224.1">
    <property type="nucleotide sequence ID" value="NZ_JBBKZT010000007.1"/>
</dbReference>
<dbReference type="InterPro" id="IPR036640">
    <property type="entry name" value="ABC1_TM_sf"/>
</dbReference>
<feature type="transmembrane region" description="Helical" evidence="8">
    <location>
        <begin position="46"/>
        <end position="67"/>
    </location>
</feature>
<dbReference type="Pfam" id="PF00005">
    <property type="entry name" value="ABC_tran"/>
    <property type="match status" value="1"/>
</dbReference>
<evidence type="ECO:0000256" key="4">
    <source>
        <dbReference type="ARBA" id="ARBA00022741"/>
    </source>
</evidence>
<dbReference type="PANTHER" id="PTHR24221:SF654">
    <property type="entry name" value="ATP-BINDING CASSETTE SUB-FAMILY B MEMBER 6"/>
    <property type="match status" value="1"/>
</dbReference>
<keyword evidence="3 8" id="KW-0812">Transmembrane</keyword>
<feature type="transmembrane region" description="Helical" evidence="8">
    <location>
        <begin position="171"/>
        <end position="189"/>
    </location>
</feature>
<accession>A0ABU8WKP8</accession>
<keyword evidence="12" id="KW-1185">Reference proteome</keyword>
<feature type="transmembrane region" description="Helical" evidence="8">
    <location>
        <begin position="256"/>
        <end position="276"/>
    </location>
</feature>
<dbReference type="EMBL" id="JBBKZT010000007">
    <property type="protein sequence ID" value="MEJ8848083.1"/>
    <property type="molecule type" value="Genomic_DNA"/>
</dbReference>
<evidence type="ECO:0000256" key="5">
    <source>
        <dbReference type="ARBA" id="ARBA00022840"/>
    </source>
</evidence>
<dbReference type="SMART" id="SM00382">
    <property type="entry name" value="AAA"/>
    <property type="match status" value="1"/>
</dbReference>
<feature type="transmembrane region" description="Helical" evidence="8">
    <location>
        <begin position="21"/>
        <end position="40"/>
    </location>
</feature>
<reference evidence="11 12" key="1">
    <citation type="submission" date="2024-03" db="EMBL/GenBank/DDBJ databases">
        <title>Novel species of the genus Variovorax.</title>
        <authorList>
            <person name="Liu Q."/>
            <person name="Xin Y.-H."/>
        </authorList>
    </citation>
    <scope>NUCLEOTIDE SEQUENCE [LARGE SCALE GENOMIC DNA]</scope>
    <source>
        <strain evidence="11 12">KACC 18900</strain>
    </source>
</reference>
<feature type="domain" description="ABC transmembrane type-1" evidence="10">
    <location>
        <begin position="24"/>
        <end position="304"/>
    </location>
</feature>
<dbReference type="Proteomes" id="UP001385892">
    <property type="component" value="Unassembled WGS sequence"/>
</dbReference>
<dbReference type="InterPro" id="IPR017871">
    <property type="entry name" value="ABC_transporter-like_CS"/>
</dbReference>
<dbReference type="PROSITE" id="PS50893">
    <property type="entry name" value="ABC_TRANSPORTER_2"/>
    <property type="match status" value="1"/>
</dbReference>
<evidence type="ECO:0000259" key="10">
    <source>
        <dbReference type="PROSITE" id="PS50929"/>
    </source>
</evidence>
<keyword evidence="4" id="KW-0547">Nucleotide-binding</keyword>
<feature type="domain" description="ABC transporter" evidence="9">
    <location>
        <begin position="344"/>
        <end position="560"/>
    </location>
</feature>
<dbReference type="PROSITE" id="PS00211">
    <property type="entry name" value="ABC_TRANSPORTER_1"/>
    <property type="match status" value="1"/>
</dbReference>
<gene>
    <name evidence="11" type="ORF">WKW82_15600</name>
</gene>
<evidence type="ECO:0000259" key="9">
    <source>
        <dbReference type="PROSITE" id="PS50893"/>
    </source>
</evidence>
<dbReference type="InterPro" id="IPR011527">
    <property type="entry name" value="ABC1_TM_dom"/>
</dbReference>
<keyword evidence="6 8" id="KW-1133">Transmembrane helix</keyword>
<evidence type="ECO:0000313" key="12">
    <source>
        <dbReference type="Proteomes" id="UP001385892"/>
    </source>
</evidence>
<sequence length="564" mass="59077">MTTAWRQLKPVLRPFLDAQPRALWLGALLAVLTVLMGMALLGVSGWFITAASLAGLNAATAVVFDVFTPSAGIRMLALGRTASRYAERLVTHDATFGVLAALRVRLFRGWAQPEAARALLAQPSRLLFRLTADIDALESLYLRLLVPALAALGAALLAGVVVGFMHVGVGLALGLWLVVCGWGLAMVIARHALRPAVLRGHAIEALRARTVDLVAGQTDLVMAGRIDAQCDALASADARLARADLALNRLETAAGFGYGAAGTVSLVGMLLAVGWLVGEGVIGAPGAALALLLALTAIEPFAALRRGALDAGRTWLAVKRLGPRMAVADGTVPSSSEVAIPFALRLQDVSARYDGSPANVLTHLSFAIATGERVALIGPSGAGKSTLLAMATGEMTPIAGTIARQPACLLTQRTELFHDSLRDNLRLADPSADDARLWSALDDAGLGDEVRALSAGLDTTLGEGGLGLSGGQSRRLALARLFLRNTLLWVLDEPTEALDTATAHDVLRCLSSHVAGKSLLIATHLRREAELADRLVCLREGCVVADLKRGTDAFDAALHALRPD</sequence>
<dbReference type="Gene3D" id="3.40.50.300">
    <property type="entry name" value="P-loop containing nucleotide triphosphate hydrolases"/>
    <property type="match status" value="1"/>
</dbReference>
<keyword evidence="5 11" id="KW-0067">ATP-binding</keyword>
<evidence type="ECO:0000256" key="2">
    <source>
        <dbReference type="ARBA" id="ARBA00022475"/>
    </source>
</evidence>
<feature type="transmembrane region" description="Helical" evidence="8">
    <location>
        <begin position="282"/>
        <end position="304"/>
    </location>
</feature>
<evidence type="ECO:0000256" key="6">
    <source>
        <dbReference type="ARBA" id="ARBA00022989"/>
    </source>
</evidence>
<feature type="transmembrane region" description="Helical" evidence="8">
    <location>
        <begin position="144"/>
        <end position="165"/>
    </location>
</feature>
<dbReference type="InterPro" id="IPR039421">
    <property type="entry name" value="Type_1_exporter"/>
</dbReference>
<evidence type="ECO:0000256" key="3">
    <source>
        <dbReference type="ARBA" id="ARBA00022692"/>
    </source>
</evidence>
<protein>
    <submittedName>
        <fullName evidence="11">ATP-binding cassette domain-containing protein</fullName>
    </submittedName>
</protein>